<dbReference type="AlphaFoldDB" id="A0A377TU36"/>
<feature type="transmembrane region" description="Helical" evidence="1">
    <location>
        <begin position="22"/>
        <end position="44"/>
    </location>
</feature>
<sequence>MVVPENGILRDPVQHTVMPSPFIKGIVPLIIFFFFVVSLAYGIATGKIRRQADLPQLMIEADERDGRVYRDGLPRWRSSWRCSIVATNQTL</sequence>
<keyword evidence="1" id="KW-0472">Membrane</keyword>
<evidence type="ECO:0000313" key="2">
    <source>
        <dbReference type="EMBL" id="STS82426.1"/>
    </source>
</evidence>
<accession>A0A377TU36</accession>
<evidence type="ECO:0000256" key="1">
    <source>
        <dbReference type="SAM" id="Phobius"/>
    </source>
</evidence>
<organism evidence="2 3">
    <name type="scientific">Klebsiella pneumoniae</name>
    <dbReference type="NCBI Taxonomy" id="573"/>
    <lineage>
        <taxon>Bacteria</taxon>
        <taxon>Pseudomonadati</taxon>
        <taxon>Pseudomonadota</taxon>
        <taxon>Gammaproteobacteria</taxon>
        <taxon>Enterobacterales</taxon>
        <taxon>Enterobacteriaceae</taxon>
        <taxon>Klebsiella/Raoultella group</taxon>
        <taxon>Klebsiella</taxon>
        <taxon>Klebsiella pneumoniae complex</taxon>
    </lineage>
</organism>
<dbReference type="GO" id="GO:0015558">
    <property type="term" value="F:secondary active p-aminobenzoyl-glutamate transmembrane transporter activity"/>
    <property type="evidence" value="ECO:0007669"/>
    <property type="project" value="InterPro"/>
</dbReference>
<dbReference type="Pfam" id="PF03806">
    <property type="entry name" value="ABG_transport"/>
    <property type="match status" value="1"/>
</dbReference>
<proteinExistence type="predicted"/>
<evidence type="ECO:0000313" key="3">
    <source>
        <dbReference type="Proteomes" id="UP000254938"/>
    </source>
</evidence>
<dbReference type="EMBL" id="UGKQ01000007">
    <property type="protein sequence ID" value="STS82426.1"/>
    <property type="molecule type" value="Genomic_DNA"/>
</dbReference>
<name>A0A377TU36_KLEPN</name>
<keyword evidence="1" id="KW-0812">Transmembrane</keyword>
<keyword evidence="1" id="KW-1133">Transmembrane helix</keyword>
<reference evidence="2 3" key="1">
    <citation type="submission" date="2018-06" db="EMBL/GenBank/DDBJ databases">
        <authorList>
            <consortium name="Pathogen Informatics"/>
            <person name="Doyle S."/>
        </authorList>
    </citation>
    <scope>NUCLEOTIDE SEQUENCE [LARGE SCALE GENOMIC DNA]</scope>
    <source>
        <strain evidence="2 3">NCTC9140</strain>
    </source>
</reference>
<dbReference type="PANTHER" id="PTHR30282:SF0">
    <property type="entry name" value="P-AMINOBENZOYL-GLUTAMATE TRANSPORT PROTEIN"/>
    <property type="match status" value="1"/>
</dbReference>
<dbReference type="InterPro" id="IPR004697">
    <property type="entry name" value="AbgT"/>
</dbReference>
<dbReference type="Proteomes" id="UP000254938">
    <property type="component" value="Unassembled WGS sequence"/>
</dbReference>
<gene>
    <name evidence="2" type="primary">abgT_3</name>
    <name evidence="2" type="ORF">NCTC9140_04176</name>
</gene>
<protein>
    <submittedName>
        <fullName evidence="2">Transporter</fullName>
    </submittedName>
</protein>
<dbReference type="GO" id="GO:1902604">
    <property type="term" value="P:p-aminobenzoyl-glutamate transmembrane transport"/>
    <property type="evidence" value="ECO:0007669"/>
    <property type="project" value="InterPro"/>
</dbReference>
<dbReference type="PANTHER" id="PTHR30282">
    <property type="entry name" value="P-AMINOBENZOYL GLUTAMATE TRANSPORTER"/>
    <property type="match status" value="1"/>
</dbReference>